<keyword evidence="3" id="KW-1185">Reference proteome</keyword>
<feature type="transmembrane region" description="Helical" evidence="1">
    <location>
        <begin position="67"/>
        <end position="88"/>
    </location>
</feature>
<reference evidence="2 3" key="1">
    <citation type="journal article" date="2019" name="Environ. Microbiol.">
        <title>Species interactions and distinct microbial communities in high Arctic permafrost affected cryosols are associated with the CH4 and CO2 gas fluxes.</title>
        <authorList>
            <person name="Altshuler I."/>
            <person name="Hamel J."/>
            <person name="Turney S."/>
            <person name="Magnuson E."/>
            <person name="Levesque R."/>
            <person name="Greer C."/>
            <person name="Whyte L.G."/>
        </authorList>
    </citation>
    <scope>NUCLEOTIDE SEQUENCE [LARGE SCALE GENOMIC DNA]</scope>
    <source>
        <strain evidence="2 3">42</strain>
    </source>
</reference>
<sequence>MKQKLKVLSVFCIFLNIIQMYFIYIIPKDDSISGPLLWLVILVPIFILQLISFMLFFVTEQQNKRKLFILALINLFLTALPFCILLKYY</sequence>
<comment type="caution">
    <text evidence="2">The sequence shown here is derived from an EMBL/GenBank/DDBJ whole genome shotgun (WGS) entry which is preliminary data.</text>
</comment>
<feature type="transmembrane region" description="Helical" evidence="1">
    <location>
        <begin position="36"/>
        <end position="58"/>
    </location>
</feature>
<evidence type="ECO:0000256" key="1">
    <source>
        <dbReference type="SAM" id="Phobius"/>
    </source>
</evidence>
<feature type="transmembrane region" description="Helical" evidence="1">
    <location>
        <begin position="7"/>
        <end position="24"/>
    </location>
</feature>
<dbReference type="Proteomes" id="UP000319700">
    <property type="component" value="Unassembled WGS sequence"/>
</dbReference>
<accession>A0A502EAW2</accession>
<keyword evidence="1" id="KW-0812">Transmembrane</keyword>
<organism evidence="2 3">
    <name type="scientific">Flavobacterium pectinovorum</name>
    <dbReference type="NCBI Taxonomy" id="29533"/>
    <lineage>
        <taxon>Bacteria</taxon>
        <taxon>Pseudomonadati</taxon>
        <taxon>Bacteroidota</taxon>
        <taxon>Flavobacteriia</taxon>
        <taxon>Flavobacteriales</taxon>
        <taxon>Flavobacteriaceae</taxon>
        <taxon>Flavobacterium</taxon>
    </lineage>
</organism>
<dbReference type="AlphaFoldDB" id="A0A502EAW2"/>
<keyword evidence="1" id="KW-0472">Membrane</keyword>
<dbReference type="EMBL" id="RCZH01000018">
    <property type="protein sequence ID" value="TPG34803.1"/>
    <property type="molecule type" value="Genomic_DNA"/>
</dbReference>
<gene>
    <name evidence="2" type="ORF">EAH81_22260</name>
</gene>
<protein>
    <submittedName>
        <fullName evidence="2">Uncharacterized protein</fullName>
    </submittedName>
</protein>
<name>A0A502EAW2_9FLAO</name>
<proteinExistence type="predicted"/>
<evidence type="ECO:0000313" key="3">
    <source>
        <dbReference type="Proteomes" id="UP000319700"/>
    </source>
</evidence>
<evidence type="ECO:0000313" key="2">
    <source>
        <dbReference type="EMBL" id="TPG34803.1"/>
    </source>
</evidence>
<keyword evidence="1" id="KW-1133">Transmembrane helix</keyword>